<proteinExistence type="predicted"/>
<dbReference type="Pfam" id="PF05345">
    <property type="entry name" value="He_PIG"/>
    <property type="match status" value="1"/>
</dbReference>
<feature type="compositionally biased region" description="Polar residues" evidence="1">
    <location>
        <begin position="366"/>
        <end position="379"/>
    </location>
</feature>
<reference evidence="2" key="1">
    <citation type="submission" date="2023-02" db="EMBL/GenBank/DDBJ databases">
        <authorList>
            <person name="Palmer J.M."/>
        </authorList>
    </citation>
    <scope>NUCLEOTIDE SEQUENCE</scope>
    <source>
        <strain evidence="2">FW57</strain>
    </source>
</reference>
<accession>A0AAD4EWJ9</accession>
<evidence type="ECO:0000256" key="1">
    <source>
        <dbReference type="SAM" id="MobiDB-lite"/>
    </source>
</evidence>
<protein>
    <submittedName>
        <fullName evidence="2">Uncharacterized protein</fullName>
    </submittedName>
</protein>
<dbReference type="InterPro" id="IPR013783">
    <property type="entry name" value="Ig-like_fold"/>
</dbReference>
<dbReference type="GO" id="GO:0016020">
    <property type="term" value="C:membrane"/>
    <property type="evidence" value="ECO:0007669"/>
    <property type="project" value="InterPro"/>
</dbReference>
<evidence type="ECO:0000313" key="2">
    <source>
        <dbReference type="EMBL" id="KAG7288500.1"/>
    </source>
</evidence>
<name>A0AAD4EWJ9_9PEZI</name>
<feature type="compositionally biased region" description="Polar residues" evidence="1">
    <location>
        <begin position="273"/>
        <end position="296"/>
    </location>
</feature>
<feature type="region of interest" description="Disordered" evidence="1">
    <location>
        <begin position="270"/>
        <end position="303"/>
    </location>
</feature>
<gene>
    <name evidence="2" type="ORF">NEMBOFW57_004853</name>
</gene>
<feature type="region of interest" description="Disordered" evidence="1">
    <location>
        <begin position="185"/>
        <end position="204"/>
    </location>
</feature>
<dbReference type="Proteomes" id="UP001197093">
    <property type="component" value="Unassembled WGS sequence"/>
</dbReference>
<feature type="compositionally biased region" description="Low complexity" evidence="1">
    <location>
        <begin position="185"/>
        <end position="197"/>
    </location>
</feature>
<dbReference type="Gene3D" id="2.60.40.10">
    <property type="entry name" value="Immunoglobulins"/>
    <property type="match status" value="1"/>
</dbReference>
<evidence type="ECO:0000313" key="3">
    <source>
        <dbReference type="Proteomes" id="UP001197093"/>
    </source>
</evidence>
<comment type="caution">
    <text evidence="2">The sequence shown here is derived from an EMBL/GenBank/DDBJ whole genome shotgun (WGS) entry which is preliminary data.</text>
</comment>
<dbReference type="AlphaFoldDB" id="A0AAD4EWJ9"/>
<dbReference type="SUPFAM" id="SSF49313">
    <property type="entry name" value="Cadherin-like"/>
    <property type="match status" value="2"/>
</dbReference>
<sequence>MPSWLSVNNRTGAITGMPAQTAESTNFTVTLRDAAFDTLNMTLVIVMGTERPGLFTGNPPQFTITPGKPFSFDLRPYLSNPRDTEVFVETDSSYPWIHFDSSTATLSGDAPKGLKDSAIGTKIQAKSRNSKHPGVSQALPDFTKRFGKSFSADDVFGPNQKSHVESRKAFVTRPELPHQVSAVRLLPPSASASSDPGASRDGDASLVAGSGALVTLRPGTRGKISSSLSSITEKSIAELVDSRGLESVGTDSRRAFRDKIEINVPRLPRTPASAYTASPSPTEAVSTPRPGSSQTAPEAHSVPLRTESRVRYYPPASAVRKLSWPWLKGVKGKRQGSKLVSGMKRLSEQPSVFTVDTVVAEKASLTPETTERQTQTLNTAADRDSGPVI</sequence>
<keyword evidence="3" id="KW-1185">Reference proteome</keyword>
<dbReference type="InterPro" id="IPR015919">
    <property type="entry name" value="Cadherin-like_sf"/>
</dbReference>
<dbReference type="GO" id="GO:0005509">
    <property type="term" value="F:calcium ion binding"/>
    <property type="evidence" value="ECO:0007669"/>
    <property type="project" value="InterPro"/>
</dbReference>
<feature type="region of interest" description="Disordered" evidence="1">
    <location>
        <begin position="364"/>
        <end position="389"/>
    </location>
</feature>
<dbReference type="EMBL" id="JAHCVI010000002">
    <property type="protein sequence ID" value="KAG7288500.1"/>
    <property type="molecule type" value="Genomic_DNA"/>
</dbReference>
<organism evidence="2 3">
    <name type="scientific">Staphylotrichum longicolle</name>
    <dbReference type="NCBI Taxonomy" id="669026"/>
    <lineage>
        <taxon>Eukaryota</taxon>
        <taxon>Fungi</taxon>
        <taxon>Dikarya</taxon>
        <taxon>Ascomycota</taxon>
        <taxon>Pezizomycotina</taxon>
        <taxon>Sordariomycetes</taxon>
        <taxon>Sordariomycetidae</taxon>
        <taxon>Sordariales</taxon>
        <taxon>Chaetomiaceae</taxon>
        <taxon>Staphylotrichum</taxon>
    </lineage>
</organism>